<dbReference type="EMBL" id="JACYCD010000045">
    <property type="protein sequence ID" value="KAF8711735.1"/>
    <property type="molecule type" value="Genomic_DNA"/>
</dbReference>
<proteinExistence type="predicted"/>
<accession>A0A8H7HYR1</accession>
<comment type="caution">
    <text evidence="1">The sequence shown here is derived from an EMBL/GenBank/DDBJ whole genome shotgun (WGS) entry which is preliminary data.</text>
</comment>
<dbReference type="AlphaFoldDB" id="A0A8H7HYR1"/>
<protein>
    <submittedName>
        <fullName evidence="1">Uncharacterized protein</fullName>
    </submittedName>
</protein>
<sequence>MPLPVSAPCSAAPNCSSLPFNKNKSAKCLLRFSEGFLAPGDKITDWYNNHRARFHTVQYRKERTSIGHEFILALLEGEGGHITSYCRVERTGDPEHRLKSICFDGTMAEDYIHIIPSDNHETAGLKNSDIVAEIVFNSAYDLKDLLAVCYGISKHKRARKYTLQQYNCYFFSWTIILALTRACVKWDVSASELIPGYIHKIREDILSSIDEQGQDRFNLIAYVLSDDRRMPFPHNWGEDHPLDQHVKARLNSSDFAAGIDKVLKHIMWPDKLCSRLEIASLEGLGVQGLASESSHLLKETDNPHILPKQDNKLASTVQKAVCEAVVKGVDSYFKVVCKFMTNQYCANVAIIKHRVGRRELCKTLKAALLSSKTDGGGGELVDPQTMQEISSSIKNCVRFTPSSILPYFTTLAGGFFLSAKYSSMRAKVKYSPGPNEAKVVACYKGVLRFGSTIRHAILGLPTTLHFVKSMVDSAAIELTSKQEVTSEISSFGSLKMTLKHAYDDAWLVGGKTLIEAARSLDCNIKKLIRENEGCQLEFLRPCLLGALKSITELSVMMPFVNDETGIWAFILWQHFSEIITRVSSSYLTGLVDQSSKDPRFYMSLGKAHELEASAVSADPGHHHRQGETASVVRESLADIEIDKQDTKRRDSHPACSFDYLQSFIRKRISRLSRREAEFAPILKHVTLKLSSETCQKEIEDSIEEIWIQCRELITRPGESTEILHSSR</sequence>
<reference evidence="1" key="1">
    <citation type="submission" date="2020-09" db="EMBL/GenBank/DDBJ databases">
        <title>Comparative genome analyses of four rice-infecting Rhizoctonia solani isolates reveal extensive enrichment of homogalacturonan modification genes.</title>
        <authorList>
            <person name="Lee D.-Y."/>
            <person name="Jeon J."/>
            <person name="Kim K.-T."/>
            <person name="Cheong K."/>
            <person name="Song H."/>
            <person name="Choi G."/>
            <person name="Ko J."/>
            <person name="Opiyo S.O."/>
            <person name="Zuo S."/>
            <person name="Madhav S."/>
            <person name="Lee Y.-H."/>
            <person name="Wang G.-L."/>
        </authorList>
    </citation>
    <scope>NUCLEOTIDE SEQUENCE</scope>
    <source>
        <strain evidence="1">AG1-IA WGL</strain>
    </source>
</reference>
<evidence type="ECO:0000313" key="1">
    <source>
        <dbReference type="EMBL" id="KAF8711735.1"/>
    </source>
</evidence>
<organism evidence="1 2">
    <name type="scientific">Rhizoctonia solani</name>
    <dbReference type="NCBI Taxonomy" id="456999"/>
    <lineage>
        <taxon>Eukaryota</taxon>
        <taxon>Fungi</taxon>
        <taxon>Dikarya</taxon>
        <taxon>Basidiomycota</taxon>
        <taxon>Agaricomycotina</taxon>
        <taxon>Agaricomycetes</taxon>
        <taxon>Cantharellales</taxon>
        <taxon>Ceratobasidiaceae</taxon>
        <taxon>Rhizoctonia</taxon>
    </lineage>
</organism>
<name>A0A8H7HYR1_9AGAM</name>
<feature type="non-terminal residue" evidence="1">
    <location>
        <position position="727"/>
    </location>
</feature>
<dbReference type="OrthoDB" id="3249487at2759"/>
<dbReference type="Proteomes" id="UP000602905">
    <property type="component" value="Unassembled WGS sequence"/>
</dbReference>
<gene>
    <name evidence="1" type="ORF">RHS03_01674</name>
</gene>
<evidence type="ECO:0000313" key="2">
    <source>
        <dbReference type="Proteomes" id="UP000602905"/>
    </source>
</evidence>